<dbReference type="PANTHER" id="PTHR46911">
    <property type="match status" value="1"/>
</dbReference>
<sequence length="569" mass="63674">MLSDPSKKYRPYRPIQLTDRTWPDATIDVPPVWMSTDLRDGNQALFEPMGVETKLEMFHMLVSVGIKEIEVGFPSASETDYTVVRRLIEEDMIPDDVRIEVLTQARDHLIEKTFESLRGAKRAIVHLYNATSPAFRELVFHLDRDGSREVAVNGARLIRKLAEENPETEWMFQYSPETFSATELDFAHEVVDAVTEVWEASADRPVIVNLPATVEMSMPNVFADQIEWMHRNLARREGIVLSVHPHNDRGTAIAAAEFAVMAGADRVEGCLFGNGERTGNVDLVTLALNLYTQGVHPGLDFSRINDVARTVEQCTQLPIHPRHPYVGDLVFTAFSGSHQDAIKKGFAAQEPEAPWRVPYLPIDPRDLGRTYESVIRVNSQSGKGGVAYLLERDYDLTMPRRMQVEFSNAIQRVTDSTGAEIRADEMWEIFRREYLELDHPIDYVSQSLFDVDGRQGVRLKVRENGREEVLTGVGNGPIDALLAALDADVRVQHYEEHSMGRGSDARAVCFVELSCEGVAGDVFGVGIDGNIVSASIKAVISGINRVWARLPEDRRNGLIGRGDGSQRFA</sequence>
<dbReference type="CDD" id="cd07942">
    <property type="entry name" value="DRE_TIM_LeuA"/>
    <property type="match status" value="1"/>
</dbReference>
<proteinExistence type="inferred from homology"/>
<evidence type="ECO:0000256" key="7">
    <source>
        <dbReference type="ARBA" id="ARBA00022679"/>
    </source>
</evidence>
<dbReference type="PANTHER" id="PTHR46911:SF1">
    <property type="entry name" value="2-ISOPROPYLMALATE SYNTHASE"/>
    <property type="match status" value="1"/>
</dbReference>
<dbReference type="SUPFAM" id="SSF110921">
    <property type="entry name" value="2-isopropylmalate synthase LeuA, allosteric (dimerisation) domain"/>
    <property type="match status" value="1"/>
</dbReference>
<dbReference type="InterPro" id="IPR002034">
    <property type="entry name" value="AIPM/Hcit_synth_CS"/>
</dbReference>
<comment type="similarity">
    <text evidence="3">Belongs to the alpha-IPM synthase/homocitrate synthase family. LeuA type 2 subfamily.</text>
</comment>
<evidence type="ECO:0000313" key="11">
    <source>
        <dbReference type="EMBL" id="QEA03765.1"/>
    </source>
</evidence>
<dbReference type="InterPro" id="IPR054692">
    <property type="entry name" value="LeuA-like_post-cat"/>
</dbReference>
<protein>
    <recommendedName>
        <fullName evidence="4">2-isopropylmalate synthase</fullName>
        <ecNumber evidence="4">2.3.3.13</ecNumber>
    </recommendedName>
</protein>
<dbReference type="PROSITE" id="PS00815">
    <property type="entry name" value="AIPM_HOMOCIT_SYNTH_1"/>
    <property type="match status" value="1"/>
</dbReference>
<dbReference type="PROSITE" id="PS00816">
    <property type="entry name" value="AIPM_HOMOCIT_SYNTH_2"/>
    <property type="match status" value="1"/>
</dbReference>
<keyword evidence="11" id="KW-0012">Acyltransferase</keyword>
<dbReference type="HAMAP" id="MF_00572">
    <property type="entry name" value="LeuA_type2"/>
    <property type="match status" value="1"/>
</dbReference>
<dbReference type="PROSITE" id="PS50991">
    <property type="entry name" value="PYR_CT"/>
    <property type="match status" value="1"/>
</dbReference>
<dbReference type="EMBL" id="MN079076">
    <property type="protein sequence ID" value="QEA03765.1"/>
    <property type="molecule type" value="Genomic_DNA"/>
</dbReference>
<evidence type="ECO:0000256" key="5">
    <source>
        <dbReference type="ARBA" id="ARBA00022430"/>
    </source>
</evidence>
<dbReference type="Pfam" id="PF22615">
    <property type="entry name" value="IPMS_D2"/>
    <property type="match status" value="1"/>
</dbReference>
<dbReference type="Pfam" id="PF00682">
    <property type="entry name" value="HMGL-like"/>
    <property type="match status" value="1"/>
</dbReference>
<dbReference type="SUPFAM" id="SSF51569">
    <property type="entry name" value="Aldolase"/>
    <property type="match status" value="1"/>
</dbReference>
<evidence type="ECO:0000256" key="3">
    <source>
        <dbReference type="ARBA" id="ARBA00009767"/>
    </source>
</evidence>
<keyword evidence="9" id="KW-0100">Branched-chain amino acid biosynthesis</keyword>
<dbReference type="Pfam" id="PF08502">
    <property type="entry name" value="LeuA_dimer"/>
    <property type="match status" value="1"/>
</dbReference>
<keyword evidence="5" id="KW-0432">Leucine biosynthesis</keyword>
<comment type="pathway">
    <text evidence="2">Amino-acid biosynthesis; L-leucine biosynthesis; L-leucine from 3-methyl-2-oxobutanoate: step 1/4.</text>
</comment>
<dbReference type="InterPro" id="IPR013709">
    <property type="entry name" value="2-isopropylmalate_synth_dimer"/>
</dbReference>
<evidence type="ECO:0000256" key="9">
    <source>
        <dbReference type="ARBA" id="ARBA00023304"/>
    </source>
</evidence>
<dbReference type="InterPro" id="IPR013785">
    <property type="entry name" value="Aldolase_TIM"/>
</dbReference>
<dbReference type="GO" id="GO:0046872">
    <property type="term" value="F:metal ion binding"/>
    <property type="evidence" value="ECO:0007669"/>
    <property type="project" value="UniProtKB-KW"/>
</dbReference>
<dbReference type="EC" id="2.3.3.13" evidence="4"/>
<dbReference type="AlphaFoldDB" id="A0A5B8RAJ8"/>
<evidence type="ECO:0000256" key="6">
    <source>
        <dbReference type="ARBA" id="ARBA00022605"/>
    </source>
</evidence>
<dbReference type="Gene3D" id="3.30.160.270">
    <property type="match status" value="1"/>
</dbReference>
<evidence type="ECO:0000256" key="2">
    <source>
        <dbReference type="ARBA" id="ARBA00004689"/>
    </source>
</evidence>
<accession>A0A5B8RAJ8</accession>
<reference evidence="11" key="1">
    <citation type="submission" date="2019-06" db="EMBL/GenBank/DDBJ databases">
        <authorList>
            <person name="Murdoch R.W."/>
            <person name="Fathepure B."/>
        </authorList>
    </citation>
    <scope>NUCLEOTIDE SEQUENCE</scope>
</reference>
<evidence type="ECO:0000256" key="4">
    <source>
        <dbReference type="ARBA" id="ARBA00012973"/>
    </source>
</evidence>
<evidence type="ECO:0000256" key="8">
    <source>
        <dbReference type="ARBA" id="ARBA00022723"/>
    </source>
</evidence>
<keyword evidence="7 11" id="KW-0808">Transferase</keyword>
<dbReference type="NCBIfam" id="TIGR00970">
    <property type="entry name" value="leuA_yeast"/>
    <property type="match status" value="1"/>
</dbReference>
<keyword evidence="8" id="KW-0479">Metal-binding</keyword>
<keyword evidence="6" id="KW-0028">Amino-acid biosynthesis</keyword>
<feature type="domain" description="Pyruvate carboxyltransferase" evidence="10">
    <location>
        <begin position="31"/>
        <end position="305"/>
    </location>
</feature>
<dbReference type="GO" id="GO:0003852">
    <property type="term" value="F:2-isopropylmalate synthase activity"/>
    <property type="evidence" value="ECO:0007669"/>
    <property type="project" value="UniProtKB-EC"/>
</dbReference>
<dbReference type="GO" id="GO:0009098">
    <property type="term" value="P:L-leucine biosynthetic process"/>
    <property type="evidence" value="ECO:0007669"/>
    <property type="project" value="UniProtKB-KW"/>
</dbReference>
<dbReference type="InterPro" id="IPR005668">
    <property type="entry name" value="IPM_Synthase"/>
</dbReference>
<dbReference type="SMART" id="SM00917">
    <property type="entry name" value="LeuA_dimer"/>
    <property type="match status" value="1"/>
</dbReference>
<gene>
    <name evidence="11" type="primary">leuA</name>
    <name evidence="11" type="ORF">KBTEX_00065</name>
</gene>
<organism evidence="11">
    <name type="scientific">uncultured organism</name>
    <dbReference type="NCBI Taxonomy" id="155900"/>
    <lineage>
        <taxon>unclassified sequences</taxon>
        <taxon>environmental samples</taxon>
    </lineage>
</organism>
<dbReference type="InterPro" id="IPR036230">
    <property type="entry name" value="LeuA_allosteric_dom_sf"/>
</dbReference>
<name>A0A5B8RAJ8_9ZZZZ</name>
<dbReference type="InterPro" id="IPR000891">
    <property type="entry name" value="PYR_CT"/>
</dbReference>
<dbReference type="NCBIfam" id="NF002991">
    <property type="entry name" value="PRK03739.1"/>
    <property type="match status" value="1"/>
</dbReference>
<evidence type="ECO:0000259" key="10">
    <source>
        <dbReference type="PROSITE" id="PS50991"/>
    </source>
</evidence>
<comment type="catalytic activity">
    <reaction evidence="1">
        <text>3-methyl-2-oxobutanoate + acetyl-CoA + H2O = (2S)-2-isopropylmalate + CoA + H(+)</text>
        <dbReference type="Rhea" id="RHEA:21524"/>
        <dbReference type="ChEBI" id="CHEBI:1178"/>
        <dbReference type="ChEBI" id="CHEBI:11851"/>
        <dbReference type="ChEBI" id="CHEBI:15377"/>
        <dbReference type="ChEBI" id="CHEBI:15378"/>
        <dbReference type="ChEBI" id="CHEBI:57287"/>
        <dbReference type="ChEBI" id="CHEBI:57288"/>
        <dbReference type="EC" id="2.3.3.13"/>
    </reaction>
</comment>
<dbReference type="Gene3D" id="3.20.20.70">
    <property type="entry name" value="Aldolase class I"/>
    <property type="match status" value="1"/>
</dbReference>
<dbReference type="InterPro" id="IPR039371">
    <property type="entry name" value="LeuA_N_DRE-TIM"/>
</dbReference>
<dbReference type="SUPFAM" id="SSF89000">
    <property type="entry name" value="post-HMGL domain-like"/>
    <property type="match status" value="1"/>
</dbReference>
<evidence type="ECO:0000256" key="1">
    <source>
        <dbReference type="ARBA" id="ARBA00000064"/>
    </source>
</evidence>